<reference evidence="2" key="1">
    <citation type="journal article" date="2017" name="Appl. Environ. Microbiol.">
        <title>Microdiversification of a pelagic Polynucleobacter species is mainly driven by acquisition of genomic islands from a partially interspecific gene pool.</title>
        <authorList>
            <person name="Hoetzinger M."/>
            <person name="Hahn M.W."/>
            <person name="Jezberova J."/>
            <person name="Schmidt J."/>
            <person name="Koll U."/>
        </authorList>
    </citation>
    <scope>NUCLEOTIDE SEQUENCE</scope>
    <source>
        <strain evidence="2">MWH-RechtKol4</strain>
    </source>
</reference>
<evidence type="ECO:0000313" key="2">
    <source>
        <dbReference type="EMBL" id="APC00451.1"/>
    </source>
</evidence>
<dbReference type="Proteomes" id="UP000182060">
    <property type="component" value="Chromosome"/>
</dbReference>
<dbReference type="InterPro" id="IPR038255">
    <property type="entry name" value="PBS_linker_sf"/>
</dbReference>
<accession>A0AAC9IQF7</accession>
<dbReference type="RefSeq" id="WP_071538679.1">
    <property type="nucleotide sequence ID" value="NZ_CP015016.1"/>
</dbReference>
<dbReference type="InterPro" id="IPR025282">
    <property type="entry name" value="DUF4214"/>
</dbReference>
<feature type="domain" description="DUF4214" evidence="1">
    <location>
        <begin position="53"/>
        <end position="99"/>
    </location>
</feature>
<evidence type="ECO:0000313" key="3">
    <source>
        <dbReference type="Proteomes" id="UP000182060"/>
    </source>
</evidence>
<evidence type="ECO:0000259" key="1">
    <source>
        <dbReference type="Pfam" id="PF13946"/>
    </source>
</evidence>
<organism evidence="2 3">
    <name type="scientific">Polynucleobacter asymbioticus</name>
    <dbReference type="NCBI Taxonomy" id="576611"/>
    <lineage>
        <taxon>Bacteria</taxon>
        <taxon>Pseudomonadati</taxon>
        <taxon>Pseudomonadota</taxon>
        <taxon>Betaproteobacteria</taxon>
        <taxon>Burkholderiales</taxon>
        <taxon>Burkholderiaceae</taxon>
        <taxon>Polynucleobacter</taxon>
    </lineage>
</organism>
<dbReference type="EMBL" id="CP015017">
    <property type="protein sequence ID" value="APC00451.1"/>
    <property type="molecule type" value="Genomic_DNA"/>
</dbReference>
<dbReference type="Gene3D" id="1.10.3130.20">
    <property type="entry name" value="Phycobilisome linker domain"/>
    <property type="match status" value="1"/>
</dbReference>
<name>A0AAC9IQF7_9BURK</name>
<protein>
    <recommendedName>
        <fullName evidence="1">DUF4214 domain-containing protein</fullName>
    </recommendedName>
</protein>
<sequence>MTTPITPAIQTEVANNYIAIFGRNPDPEGFGYWTNALANENNSAQAQQNLTLGFSASPEFQAAYNGLTTTQAVTQFYEFILNRAPDPSGLQYWTGVVNSYISQGFSVSQAYALAAVNLITVAAANTGTQDQALILNKEAAAVAAGTASTYTLTTHTDIATAVTFNGTFGAVLGGDLPTLNGTDQLTGGSVGGNTLNIIDAYGTGTDIMPAGLILNNIQTVHLTTAGNAGQTSFSTNTGNNTFNTSTFASVTATVVDSQGGDGYAYVYGTAGSGGDQVQASNNSSITVNHSNVNGSVTTYGGNDVTVNTNGSGGVVVEGYQNGSSQTLPTGHVTVNANGNLPGSANVAVFGGHQVDVTIAQASATGDIVIGNVLGSQSTGFLNPTGNVTVTDNANDFATGNVNSVQIAGGVNVQVTAKGDSIVVGKSEFSSTPGVGSAASDVPSGTVVISDLQAYTYDNLTGSGNTQWTGGDIAVYGGTNVSVTTNTGGQVQIGANNGSLTNALPSGTITLVDQASDKLGSFNIGQYNDPMGGPNIMGGTTVNATLAGTAVYIGVDGADNAPYTNTALNPTGHVTVTETVNSSQSIYVDGGNGITVSAKGQSVALGTFTGVNGAVSVTQDSVYSGNALGSSNASSSVIVDGGTTVNVTTTGGDVFVGGAYDDHQGNDPSGDQVTHVASGAVVIRDKFSGADSANADSIQVLGGTTVNITVDNSTSGDISVGADPTISSNGISLKNGNLDPTGNVTITNAVTHNDTTTYGTSHTDVIMNGGTTATITGGQVHQIVDAQQLLQNLGPNAGQAVGTSHLTTVVLDGVSSTDDGTLIDSGVLSSITIENSGANGQASTYIKTDPMGSLAASSAGPLSVVLLNNGQSDISWNSDARIDDNTTTAVTITNTGSSGDYFGLHGTNIATTTFNNAANLTGYLQASETNAITYTGAGNLDYQLTSVMGSFADNGSGNVTLNEHYAIGNVTDTNTTGSLDLFSRNGMGNFTQTGNASGDVSLNAGNPYDYNDASIGDVTTTTTGAVEIHTYGSWSSGNIGNVSDSHASSISVSTDGYYSGGNIGNFSETGNGSVTINISGGNLASFSDTGTGAVDLTVAGNVGGNIVNHSAATSSYDIGGSLSGSFTNDGSGDLHLAVNNGIGNIIDNSTAADTTFSIWLSDTAGSFTDAGKDNVVFIEESAQYLTGSVIDTSSGTLDLGDVSATTSLTAITATGATGAVTVTLDASKTSFAGGSGNDSVTLTSSTLTKTISGGAGNNTLYVDFEQTNNTLLQSSGGKVSGFSTLVINTSTTVVDTGTAPGDTGGPSGYVWNSGSVGPAQVDTVTITANPVTNNAYSIQLGNGAIVTFSASSNITTEAQVASGLQALVAVTYGSTYTVSAASGNSFTITSNTAGNAGAFVLSTTGSTGTFTALQTTSPANVGVDPYYDAAGFSNLVVTQPSAAAPNNDHYVDLAVYNFVNVASGTTLTLAETQSYESAPIPPAVAVNYILANSSGANDSLPIVVGVDGEAGTFVTLNAIYTYGVEHISIDSLGNLSTIDFNGPIPGGNIMAISDAALKTITITGDSATVVLLGDYAAKHWLTEADSNVTTVDASGSSGDVVLGGGGLSQGDTGFAWKADAAHTITGGSGMLYGTGGYNSDDADTWIAGSGGFNLNLGYGGSYNTVGDSYSANPVATVGTSSAGATYIGTNDTGSSHVNLTAASGVSNTIYAADYVQADLTSGGITGFKVVGSNLADFVTTGSGGPGAGNYGVALHNTSGPVTVGDLDVNHMALSFDPSGTLTTLLANLTYTSSNGLITFAATNGHQLSNYTDSQLVEAAELIVSYSSLGGEGGGPDTAMFTSHGNTFVVKSNYVTDSSIGSTAGTIAVGGLVQTVNYGNLNITDGLHVNQYGESSISVSVNGHSIQVNFFGGNGNGGSTYSAADVATAIANVWGTSNGVTAVVAAGDTGSTVVTFEASSLNTLGGQNIGLNAQGTSVTGTTTNEVISTDNANTVVELIGTDVAKSFNQIWQGGSTALRDHNVLYDQNAFDNAGGTAAAVTINATGYSLADGTVGTTSTVITNLGGSSEVDLTAVSNSLGAISTTQVAGSAIAFYLSASDSANFSGSLAVSGDWYTYITNTNGTYTLELTSLTDVTNTLTELELGTTGGLVKIDSIVGTALTSILGDNNDAYQLGTTTALSQNGLSITLGSNSSDEVYTSGNMDVITIGSGNVAVGASGSANTISIGGGALASITANGASDTITSGGDVHDITANGNLDVITVTSDVNSGGLIANGNTDIITVDGAVHGSLTAAGNNDVINVTGVVADDSGKVAVINGNNDVINLGGVDTSLTANGDHVQIHITSTYGANEIIAAGSGDTITVGTVVDGVTTVGADVGTLTVGGTVNDNFANTIIVTGSVDTLVSGNTGDQITIDGELNTGTINGAGTHISVGDGWNHLTATGAGDTIVSDYYIGYITANGNNDVVTINGDVYNSSFSSDDKSSTINGNNDAITVTGALLHGDGIGHAATLTANGNNDSISIATGNGTLIANGTNDTITVGGTVSVHASGTGDTFNLTGNVTVDGGLGLDSTHYAVANNSAISVTGSEIAPVVYITGDTNITVASITSSNSLELVLNNATKETTAMAVSNSSSNQVNVSSAGSLLDAQNLAAAVAAAADPTGGNKIAAHTGVVDWFQYGGNTYVVEAINSTGTAAAHTSFGVNDVLITVVGLHDLSSSTLSGGHLVISA</sequence>
<gene>
    <name evidence="2" type="ORF">AOC25_01855</name>
</gene>
<proteinExistence type="predicted"/>
<dbReference type="Pfam" id="PF13946">
    <property type="entry name" value="DUF4214"/>
    <property type="match status" value="1"/>
</dbReference>